<evidence type="ECO:0000313" key="14">
    <source>
        <dbReference type="EMBL" id="EGD80354.1"/>
    </source>
</evidence>
<dbReference type="GO" id="GO:0046872">
    <property type="term" value="F:metal ion binding"/>
    <property type="evidence" value="ECO:0007669"/>
    <property type="project" value="UniProtKB-KW"/>
</dbReference>
<dbReference type="GeneID" id="16068670"/>
<keyword evidence="8 12" id="KW-1133">Transmembrane helix</keyword>
<evidence type="ECO:0000256" key="11">
    <source>
        <dbReference type="ARBA" id="ARBA00037975"/>
    </source>
</evidence>
<evidence type="ECO:0000256" key="2">
    <source>
        <dbReference type="ARBA" id="ARBA00022448"/>
    </source>
</evidence>
<dbReference type="GO" id="GO:0020037">
    <property type="term" value="F:heme binding"/>
    <property type="evidence" value="ECO:0007669"/>
    <property type="project" value="TreeGrafter"/>
</dbReference>
<comment type="subcellular location">
    <subcellularLocation>
        <location evidence="1">Cell membrane</location>
        <topology evidence="1">Multi-pass membrane protein</topology>
    </subcellularLocation>
</comment>
<evidence type="ECO:0000256" key="3">
    <source>
        <dbReference type="ARBA" id="ARBA00022475"/>
    </source>
</evidence>
<gene>
    <name evidence="14" type="ORF">PTSG_10608</name>
</gene>
<feature type="transmembrane region" description="Helical" evidence="12">
    <location>
        <begin position="153"/>
        <end position="175"/>
    </location>
</feature>
<dbReference type="PANTHER" id="PTHR30529:SF1">
    <property type="entry name" value="CYTOCHROME B561 HOMOLOG 2"/>
    <property type="match status" value="1"/>
</dbReference>
<reference evidence="14" key="1">
    <citation type="submission" date="2009-08" db="EMBL/GenBank/DDBJ databases">
        <title>Annotation of Salpingoeca rosetta.</title>
        <authorList>
            <consortium name="The Broad Institute Genome Sequencing Platform"/>
            <person name="Russ C."/>
            <person name="Cuomo C."/>
            <person name="Burger G."/>
            <person name="Gray M.W."/>
            <person name="Holland P.W.H."/>
            <person name="King N."/>
            <person name="Lang F.B.F."/>
            <person name="Roger A.J."/>
            <person name="Ruiz-Trillo I."/>
            <person name="Young S.K."/>
            <person name="Zeng Q."/>
            <person name="Gargeya S."/>
            <person name="Alvarado L."/>
            <person name="Berlin A."/>
            <person name="Chapman S.B."/>
            <person name="Chen Z."/>
            <person name="Freedman E."/>
            <person name="Gellesch M."/>
            <person name="Goldberg J."/>
            <person name="Griggs A."/>
            <person name="Gujja S."/>
            <person name="Heilman E."/>
            <person name="Heiman D."/>
            <person name="Howarth C."/>
            <person name="Mehta T."/>
            <person name="Neiman D."/>
            <person name="Pearson M."/>
            <person name="Roberts A."/>
            <person name="Saif S."/>
            <person name="Shea T."/>
            <person name="Shenoy N."/>
            <person name="Sisk P."/>
            <person name="Stolte C."/>
            <person name="Sykes S."/>
            <person name="White J."/>
            <person name="Yandava C."/>
            <person name="Haas B."/>
            <person name="Nusbaum C."/>
            <person name="Birren B."/>
        </authorList>
    </citation>
    <scope>NUCLEOTIDE SEQUENCE [LARGE SCALE GENOMIC DNA]</scope>
    <source>
        <strain evidence="14">ATCC 50818</strain>
    </source>
</reference>
<dbReference type="OMA" id="TMGYFGG"/>
<name>F2URU9_SALR5</name>
<protein>
    <recommendedName>
        <fullName evidence="13">Cytochrome b561 bacterial/Ni-hydrogenase domain-containing protein</fullName>
    </recommendedName>
</protein>
<evidence type="ECO:0000313" key="15">
    <source>
        <dbReference type="Proteomes" id="UP000007799"/>
    </source>
</evidence>
<feature type="transmembrane region" description="Helical" evidence="12">
    <location>
        <begin position="211"/>
        <end position="231"/>
    </location>
</feature>
<dbReference type="PANTHER" id="PTHR30529">
    <property type="entry name" value="CYTOCHROME B561"/>
    <property type="match status" value="1"/>
</dbReference>
<dbReference type="GO" id="GO:0022904">
    <property type="term" value="P:respiratory electron transport chain"/>
    <property type="evidence" value="ECO:0007669"/>
    <property type="project" value="InterPro"/>
</dbReference>
<keyword evidence="6" id="KW-0479">Metal-binding</keyword>
<dbReference type="KEGG" id="sre:PTSG_10608"/>
<dbReference type="GO" id="GO:0009055">
    <property type="term" value="F:electron transfer activity"/>
    <property type="evidence" value="ECO:0007669"/>
    <property type="project" value="InterPro"/>
</dbReference>
<feature type="transmembrane region" description="Helical" evidence="12">
    <location>
        <begin position="78"/>
        <end position="94"/>
    </location>
</feature>
<evidence type="ECO:0000256" key="10">
    <source>
        <dbReference type="ARBA" id="ARBA00023136"/>
    </source>
</evidence>
<dbReference type="OrthoDB" id="198925at2759"/>
<keyword evidence="9" id="KW-0408">Iron</keyword>
<proteinExistence type="inferred from homology"/>
<comment type="similarity">
    <text evidence="11">Belongs to the cytochrome b561 family.</text>
</comment>
<evidence type="ECO:0000256" key="7">
    <source>
        <dbReference type="ARBA" id="ARBA00022982"/>
    </source>
</evidence>
<keyword evidence="3" id="KW-1003">Cell membrane</keyword>
<keyword evidence="2" id="KW-0813">Transport</keyword>
<accession>F2URU9</accession>
<dbReference type="InParanoid" id="F2URU9"/>
<evidence type="ECO:0000256" key="6">
    <source>
        <dbReference type="ARBA" id="ARBA00022723"/>
    </source>
</evidence>
<keyword evidence="5 12" id="KW-0812">Transmembrane</keyword>
<keyword evidence="7" id="KW-0249">Electron transport</keyword>
<dbReference type="SUPFAM" id="SSF81342">
    <property type="entry name" value="Transmembrane di-heme cytochromes"/>
    <property type="match status" value="1"/>
</dbReference>
<evidence type="ECO:0000259" key="13">
    <source>
        <dbReference type="Pfam" id="PF01292"/>
    </source>
</evidence>
<evidence type="ECO:0000256" key="8">
    <source>
        <dbReference type="ARBA" id="ARBA00022989"/>
    </source>
</evidence>
<organism evidence="15">
    <name type="scientific">Salpingoeca rosetta (strain ATCC 50818 / BSB-021)</name>
    <dbReference type="NCBI Taxonomy" id="946362"/>
    <lineage>
        <taxon>Eukaryota</taxon>
        <taxon>Choanoflagellata</taxon>
        <taxon>Craspedida</taxon>
        <taxon>Salpingoecidae</taxon>
        <taxon>Salpingoeca</taxon>
    </lineage>
</organism>
<dbReference type="EMBL" id="GL832992">
    <property type="protein sequence ID" value="EGD80354.1"/>
    <property type="molecule type" value="Genomic_DNA"/>
</dbReference>
<evidence type="ECO:0000256" key="5">
    <source>
        <dbReference type="ARBA" id="ARBA00022692"/>
    </source>
</evidence>
<sequence>MMMMLRSIGAMLTRRAVVPVAMRGAAAPRRFLSLSGRRMANGAGEATTAGQAASTAGTATGAATATQAVEVYSRRMQALHWLVGAGMLTCVATVKMAQWTEDKKKKGQYMMIHKSTALLVAALVVPRVAIRLASKMPKALPGTSKFEQLAGSFSHFLMYVAMIGMPVTGITMGYFGGKGLPFYGAHIPGTDTPNKKVAGTAFKVHKKMGQVLEYVLALHIGATIFHMFQGIPMLTRMGFALSPTSTTSAALLLAAFTGDDAASLDDDDIAAAFFLHDNTDDGDDDGEEEEEEEE</sequence>
<evidence type="ECO:0000256" key="1">
    <source>
        <dbReference type="ARBA" id="ARBA00004651"/>
    </source>
</evidence>
<dbReference type="AlphaFoldDB" id="F2URU9"/>
<dbReference type="Proteomes" id="UP000007799">
    <property type="component" value="Unassembled WGS sequence"/>
</dbReference>
<evidence type="ECO:0000256" key="4">
    <source>
        <dbReference type="ARBA" id="ARBA00022617"/>
    </source>
</evidence>
<evidence type="ECO:0000256" key="9">
    <source>
        <dbReference type="ARBA" id="ARBA00023004"/>
    </source>
</evidence>
<dbReference type="Pfam" id="PF01292">
    <property type="entry name" value="Ni_hydr_CYTB"/>
    <property type="match status" value="1"/>
</dbReference>
<keyword evidence="4" id="KW-0349">Heme</keyword>
<keyword evidence="15" id="KW-1185">Reference proteome</keyword>
<feature type="domain" description="Cytochrome b561 bacterial/Ni-hydrogenase" evidence="13">
    <location>
        <begin position="71"/>
        <end position="237"/>
    </location>
</feature>
<evidence type="ECO:0000256" key="12">
    <source>
        <dbReference type="SAM" id="Phobius"/>
    </source>
</evidence>
<keyword evidence="10 12" id="KW-0472">Membrane</keyword>
<dbReference type="InterPro" id="IPR016174">
    <property type="entry name" value="Di-haem_cyt_TM"/>
</dbReference>
<dbReference type="eggNOG" id="ENOG502S2FY">
    <property type="taxonomic scope" value="Eukaryota"/>
</dbReference>
<dbReference type="RefSeq" id="XP_004988144.1">
    <property type="nucleotide sequence ID" value="XM_004988087.1"/>
</dbReference>
<dbReference type="InterPro" id="IPR052168">
    <property type="entry name" value="Cytochrome_b561_oxidase"/>
</dbReference>
<dbReference type="InterPro" id="IPR011577">
    <property type="entry name" value="Cyt_b561_bac/Ni-Hgenase"/>
</dbReference>
<dbReference type="GO" id="GO:0005886">
    <property type="term" value="C:plasma membrane"/>
    <property type="evidence" value="ECO:0007669"/>
    <property type="project" value="UniProtKB-SubCell"/>
</dbReference>